<evidence type="ECO:0000313" key="5">
    <source>
        <dbReference type="EMBL" id="MDV2687264.1"/>
    </source>
</evidence>
<feature type="non-terminal residue" evidence="5">
    <location>
        <position position="1"/>
    </location>
</feature>
<dbReference type="Proteomes" id="UP001287282">
    <property type="component" value="Unassembled WGS sequence"/>
</dbReference>
<evidence type="ECO:0000256" key="2">
    <source>
        <dbReference type="ARBA" id="ARBA00022801"/>
    </source>
</evidence>
<proteinExistence type="inferred from homology"/>
<protein>
    <submittedName>
        <fullName evidence="5">Family 1 glycosylhydrolase</fullName>
    </submittedName>
</protein>
<gene>
    <name evidence="5" type="ORF">RYX56_23235</name>
</gene>
<dbReference type="PANTHER" id="PTHR10353:SF36">
    <property type="entry name" value="LP05116P"/>
    <property type="match status" value="1"/>
</dbReference>
<dbReference type="SUPFAM" id="SSF51445">
    <property type="entry name" value="(Trans)glycosidases"/>
    <property type="match status" value="1"/>
</dbReference>
<keyword evidence="3" id="KW-0326">Glycosidase</keyword>
<name>A0ABU3XHB1_9BACI</name>
<keyword evidence="2" id="KW-0378">Hydrolase</keyword>
<evidence type="ECO:0000256" key="3">
    <source>
        <dbReference type="ARBA" id="ARBA00023295"/>
    </source>
</evidence>
<dbReference type="RefSeq" id="WP_317124241.1">
    <property type="nucleotide sequence ID" value="NZ_JAWJBA010000512.1"/>
</dbReference>
<feature type="non-terminal residue" evidence="5">
    <location>
        <position position="86"/>
    </location>
</feature>
<sequence length="86" mass="10271">HENNLENGDVASDHYHQYKEDIRLMREGGHNTYRFSIAWPRIIKNLQGEVNQEGVDFYHRIIDECLANGIEPFITLFHWDLPQYLE</sequence>
<dbReference type="InterPro" id="IPR017853">
    <property type="entry name" value="GH"/>
</dbReference>
<reference evidence="5 6" key="1">
    <citation type="submission" date="2023-10" db="EMBL/GenBank/DDBJ databases">
        <title>Screening of Alkalihalobacillus lindianensis BZ-TG-R113 and Its Alleviation of Salt Stress on Rapeseed Growth.</title>
        <authorList>
            <person name="Zhao B."/>
            <person name="Guo T."/>
        </authorList>
    </citation>
    <scope>NUCLEOTIDE SEQUENCE [LARGE SCALE GENOMIC DNA]</scope>
    <source>
        <strain evidence="5 6">BZ-TG-R113</strain>
    </source>
</reference>
<evidence type="ECO:0000313" key="6">
    <source>
        <dbReference type="Proteomes" id="UP001287282"/>
    </source>
</evidence>
<dbReference type="Gene3D" id="3.20.20.80">
    <property type="entry name" value="Glycosidases"/>
    <property type="match status" value="1"/>
</dbReference>
<dbReference type="EMBL" id="JAWJBA010000512">
    <property type="protein sequence ID" value="MDV2687264.1"/>
    <property type="molecule type" value="Genomic_DNA"/>
</dbReference>
<comment type="similarity">
    <text evidence="1 4">Belongs to the glycosyl hydrolase 1 family.</text>
</comment>
<evidence type="ECO:0000256" key="1">
    <source>
        <dbReference type="ARBA" id="ARBA00010838"/>
    </source>
</evidence>
<evidence type="ECO:0000256" key="4">
    <source>
        <dbReference type="RuleBase" id="RU003690"/>
    </source>
</evidence>
<keyword evidence="6" id="KW-1185">Reference proteome</keyword>
<comment type="caution">
    <text evidence="5">The sequence shown here is derived from an EMBL/GenBank/DDBJ whole genome shotgun (WGS) entry which is preliminary data.</text>
</comment>
<dbReference type="PANTHER" id="PTHR10353">
    <property type="entry name" value="GLYCOSYL HYDROLASE"/>
    <property type="match status" value="1"/>
</dbReference>
<accession>A0ABU3XHB1</accession>
<organism evidence="5 6">
    <name type="scientific">Alkalihalophilus lindianensis</name>
    <dbReference type="NCBI Taxonomy" id="1630542"/>
    <lineage>
        <taxon>Bacteria</taxon>
        <taxon>Bacillati</taxon>
        <taxon>Bacillota</taxon>
        <taxon>Bacilli</taxon>
        <taxon>Bacillales</taxon>
        <taxon>Bacillaceae</taxon>
        <taxon>Alkalihalophilus</taxon>
    </lineage>
</organism>
<dbReference type="Pfam" id="PF00232">
    <property type="entry name" value="Glyco_hydro_1"/>
    <property type="match status" value="1"/>
</dbReference>
<dbReference type="InterPro" id="IPR001360">
    <property type="entry name" value="Glyco_hydro_1"/>
</dbReference>